<protein>
    <submittedName>
        <fullName evidence="1">Uncharacterized protein</fullName>
    </submittedName>
</protein>
<accession>A0A251TQ15</accession>
<dbReference type="EMBL" id="CM007899">
    <property type="protein sequence ID" value="OTG12101.1"/>
    <property type="molecule type" value="Genomic_DNA"/>
</dbReference>
<dbReference type="InParanoid" id="A0A251TQ15"/>
<proteinExistence type="predicted"/>
<reference evidence="2" key="1">
    <citation type="journal article" date="2017" name="Nature">
        <title>The sunflower genome provides insights into oil metabolism, flowering and Asterid evolution.</title>
        <authorList>
            <person name="Badouin H."/>
            <person name="Gouzy J."/>
            <person name="Grassa C.J."/>
            <person name="Murat F."/>
            <person name="Staton S.E."/>
            <person name="Cottret L."/>
            <person name="Lelandais-Briere C."/>
            <person name="Owens G.L."/>
            <person name="Carrere S."/>
            <person name="Mayjonade B."/>
            <person name="Legrand L."/>
            <person name="Gill N."/>
            <person name="Kane N.C."/>
            <person name="Bowers J.E."/>
            <person name="Hubner S."/>
            <person name="Bellec A."/>
            <person name="Berard A."/>
            <person name="Berges H."/>
            <person name="Blanchet N."/>
            <person name="Boniface M.C."/>
            <person name="Brunel D."/>
            <person name="Catrice O."/>
            <person name="Chaidir N."/>
            <person name="Claudel C."/>
            <person name="Donnadieu C."/>
            <person name="Faraut T."/>
            <person name="Fievet G."/>
            <person name="Helmstetter N."/>
            <person name="King M."/>
            <person name="Knapp S.J."/>
            <person name="Lai Z."/>
            <person name="Le Paslier M.C."/>
            <person name="Lippi Y."/>
            <person name="Lorenzon L."/>
            <person name="Mandel J.R."/>
            <person name="Marage G."/>
            <person name="Marchand G."/>
            <person name="Marquand E."/>
            <person name="Bret-Mestries E."/>
            <person name="Morien E."/>
            <person name="Nambeesan S."/>
            <person name="Nguyen T."/>
            <person name="Pegot-Espagnet P."/>
            <person name="Pouilly N."/>
            <person name="Raftis F."/>
            <person name="Sallet E."/>
            <person name="Schiex T."/>
            <person name="Thomas J."/>
            <person name="Vandecasteele C."/>
            <person name="Vares D."/>
            <person name="Vear F."/>
            <person name="Vautrin S."/>
            <person name="Crespi M."/>
            <person name="Mangin B."/>
            <person name="Burke J.M."/>
            <person name="Salse J."/>
            <person name="Munos S."/>
            <person name="Vincourt P."/>
            <person name="Rieseberg L.H."/>
            <person name="Langlade N.B."/>
        </authorList>
    </citation>
    <scope>NUCLEOTIDE SEQUENCE [LARGE SCALE GENOMIC DNA]</scope>
    <source>
        <strain evidence="2">cv. SF193</strain>
    </source>
</reference>
<dbReference type="AlphaFoldDB" id="A0A251TQ15"/>
<gene>
    <name evidence="1" type="ORF">HannXRQ_Chr10g0306011</name>
</gene>
<dbReference type="Proteomes" id="UP000215914">
    <property type="component" value="Chromosome 10"/>
</dbReference>
<evidence type="ECO:0000313" key="1">
    <source>
        <dbReference type="EMBL" id="OTG12101.1"/>
    </source>
</evidence>
<keyword evidence="2" id="KW-1185">Reference proteome</keyword>
<evidence type="ECO:0000313" key="2">
    <source>
        <dbReference type="Proteomes" id="UP000215914"/>
    </source>
</evidence>
<organism evidence="1 2">
    <name type="scientific">Helianthus annuus</name>
    <name type="common">Common sunflower</name>
    <dbReference type="NCBI Taxonomy" id="4232"/>
    <lineage>
        <taxon>Eukaryota</taxon>
        <taxon>Viridiplantae</taxon>
        <taxon>Streptophyta</taxon>
        <taxon>Embryophyta</taxon>
        <taxon>Tracheophyta</taxon>
        <taxon>Spermatophyta</taxon>
        <taxon>Magnoliopsida</taxon>
        <taxon>eudicotyledons</taxon>
        <taxon>Gunneridae</taxon>
        <taxon>Pentapetalae</taxon>
        <taxon>asterids</taxon>
        <taxon>campanulids</taxon>
        <taxon>Asterales</taxon>
        <taxon>Asteraceae</taxon>
        <taxon>Asteroideae</taxon>
        <taxon>Heliantheae alliance</taxon>
        <taxon>Heliantheae</taxon>
        <taxon>Helianthus</taxon>
    </lineage>
</organism>
<name>A0A251TQ15_HELAN</name>
<sequence length="113" mass="12701">MLTDANRLKLSSCGDIYGPTSTGPLPPPSVLGAYKRPHFLPIGSYHLFECLLILEYISVVCIWHLAQCLHAGRVLGLLSRTRPLRRRWRCLTKTHLTGGRMSPRLLAAKLPRK</sequence>